<accession>A0A1J3CR41</accession>
<sequence length="298" mass="33473">MAGYMDTSSQDSLSREALEMWNHEIKSVQLHVDNIVDAKTSHGDDGSEEELGVLLGRVKSSLRYLSSKARILTGPALNHLSLGVEQQQLEDGSSVSEVAIEDGASYTLKMLQSIEMVTDALESLLRKVTAAESETAFQKERVSVREEEIRRKTVQIENLSLRLEEMKGILHGNKNVLDETEEIIKKLVEDSRRAREKAVENEEELRRVKAECESLRNYVNTITSPNVVETLLSTEGQLRCMLVAKSTQLEGEKAQKEVEIQKLMEENLKLATLLDKKEAQLLALDEQCKFMALNASNI</sequence>
<evidence type="ECO:0008006" key="3">
    <source>
        <dbReference type="Google" id="ProtNLM"/>
    </source>
</evidence>
<evidence type="ECO:0000256" key="1">
    <source>
        <dbReference type="SAM" id="Coils"/>
    </source>
</evidence>
<keyword evidence="1" id="KW-0175">Coiled coil</keyword>
<dbReference type="AlphaFoldDB" id="A0A1J3CR41"/>
<name>A0A1J3CR41_NOCCA</name>
<protein>
    <recommendedName>
        <fullName evidence="3">WPP domain-interacting tail-anchored protein 2</fullName>
    </recommendedName>
</protein>
<gene>
    <name evidence="2" type="ORF">GA_TR1042_c0_g1_i1_g.3235</name>
</gene>
<dbReference type="EMBL" id="GEVI01023306">
    <property type="protein sequence ID" value="JAU09014.1"/>
    <property type="molecule type" value="Transcribed_RNA"/>
</dbReference>
<feature type="coiled-coil region" evidence="1">
    <location>
        <begin position="246"/>
        <end position="280"/>
    </location>
</feature>
<proteinExistence type="predicted"/>
<evidence type="ECO:0000313" key="2">
    <source>
        <dbReference type="EMBL" id="JAU09014.1"/>
    </source>
</evidence>
<feature type="coiled-coil region" evidence="1">
    <location>
        <begin position="177"/>
        <end position="218"/>
    </location>
</feature>
<reference evidence="2" key="1">
    <citation type="submission" date="2016-07" db="EMBL/GenBank/DDBJ databases">
        <title>De novo transcriptome assembly of four accessions of the metal hyperaccumulator plant Noccaea caerulescens.</title>
        <authorList>
            <person name="Blande D."/>
            <person name="Halimaa P."/>
            <person name="Tervahauta A.I."/>
            <person name="Aarts M.G."/>
            <person name="Karenlampi S.O."/>
        </authorList>
    </citation>
    <scope>NUCLEOTIDE SEQUENCE</scope>
</reference>
<organism evidence="2">
    <name type="scientific">Noccaea caerulescens</name>
    <name type="common">Alpine penny-cress</name>
    <name type="synonym">Thlaspi caerulescens</name>
    <dbReference type="NCBI Taxonomy" id="107243"/>
    <lineage>
        <taxon>Eukaryota</taxon>
        <taxon>Viridiplantae</taxon>
        <taxon>Streptophyta</taxon>
        <taxon>Embryophyta</taxon>
        <taxon>Tracheophyta</taxon>
        <taxon>Spermatophyta</taxon>
        <taxon>Magnoliopsida</taxon>
        <taxon>eudicotyledons</taxon>
        <taxon>Gunneridae</taxon>
        <taxon>Pentapetalae</taxon>
        <taxon>rosids</taxon>
        <taxon>malvids</taxon>
        <taxon>Brassicales</taxon>
        <taxon>Brassicaceae</taxon>
        <taxon>Coluteocarpeae</taxon>
        <taxon>Noccaea</taxon>
    </lineage>
</organism>